<proteinExistence type="predicted"/>
<protein>
    <submittedName>
        <fullName evidence="1">Uncharacterized protein</fullName>
    </submittedName>
</protein>
<sequence>MTQIFYLPGNYESPLTSKGRARTIAAFELCLPNSTLVKGKPMRRDILRSLASPRAISYWLEQGWLEKCGKAGKVELLALTSKGLVTCQNAIAGGSEVPTSRELVDQCITEMTAGALGFKPKTFESINE</sequence>
<dbReference type="Proteomes" id="UP001305928">
    <property type="component" value="Chromosome"/>
</dbReference>
<dbReference type="EMBL" id="CP137892">
    <property type="protein sequence ID" value="WPC04099.1"/>
    <property type="molecule type" value="Genomic_DNA"/>
</dbReference>
<reference evidence="1 2" key="1">
    <citation type="submission" date="2023-11" db="EMBL/GenBank/DDBJ databases">
        <title>Complete genome of Pseudomonas benzenivorans BA3361.</title>
        <authorList>
            <person name="Shin S.Y."/>
            <person name="Song J."/>
            <person name="Kang H."/>
        </authorList>
    </citation>
    <scope>NUCLEOTIDE SEQUENCE [LARGE SCALE GENOMIC DNA]</scope>
    <source>
        <strain evidence="1 2">HNIBRBA3361</strain>
    </source>
</reference>
<gene>
    <name evidence="1" type="ORF">SBP02_15140</name>
</gene>
<dbReference type="RefSeq" id="WP_318642938.1">
    <property type="nucleotide sequence ID" value="NZ_CP137892.1"/>
</dbReference>
<evidence type="ECO:0000313" key="1">
    <source>
        <dbReference type="EMBL" id="WPC04099.1"/>
    </source>
</evidence>
<evidence type="ECO:0000313" key="2">
    <source>
        <dbReference type="Proteomes" id="UP001305928"/>
    </source>
</evidence>
<name>A0ABZ0PT80_9PSED</name>
<organism evidence="1 2">
    <name type="scientific">Pseudomonas benzenivorans</name>
    <dbReference type="NCBI Taxonomy" id="556533"/>
    <lineage>
        <taxon>Bacteria</taxon>
        <taxon>Pseudomonadati</taxon>
        <taxon>Pseudomonadota</taxon>
        <taxon>Gammaproteobacteria</taxon>
        <taxon>Pseudomonadales</taxon>
        <taxon>Pseudomonadaceae</taxon>
        <taxon>Pseudomonas</taxon>
    </lineage>
</organism>
<keyword evidence="2" id="KW-1185">Reference proteome</keyword>
<accession>A0ABZ0PT80</accession>